<dbReference type="AlphaFoldDB" id="A0A4U5N0C8"/>
<accession>A0A4U5N0C8</accession>
<keyword evidence="2" id="KW-1185">Reference proteome</keyword>
<evidence type="ECO:0000313" key="1">
    <source>
        <dbReference type="EMBL" id="TKR75730.1"/>
    </source>
</evidence>
<evidence type="ECO:0000313" key="2">
    <source>
        <dbReference type="Proteomes" id="UP000298663"/>
    </source>
</evidence>
<reference evidence="1 2" key="1">
    <citation type="journal article" date="2015" name="Genome Biol.">
        <title>Comparative genomics of Steinernema reveals deeply conserved gene regulatory networks.</title>
        <authorList>
            <person name="Dillman A.R."/>
            <person name="Macchietto M."/>
            <person name="Porter C.F."/>
            <person name="Rogers A."/>
            <person name="Williams B."/>
            <person name="Antoshechkin I."/>
            <person name="Lee M.M."/>
            <person name="Goodwin Z."/>
            <person name="Lu X."/>
            <person name="Lewis E.E."/>
            <person name="Goodrich-Blair H."/>
            <person name="Stock S.P."/>
            <person name="Adams B.J."/>
            <person name="Sternberg P.W."/>
            <person name="Mortazavi A."/>
        </authorList>
    </citation>
    <scope>NUCLEOTIDE SEQUENCE [LARGE SCALE GENOMIC DNA]</scope>
    <source>
        <strain evidence="1 2">ALL</strain>
    </source>
</reference>
<sequence>MAYLCLCSGIRFRIFTLSRLRSLGSSTTVGICQPNHLRRRSLITMEAVVTRMQSGFGGLQHLQHRSVLLFSRFIDDQKLQELESEPPRPGLRVDADFRCVFYYLNRPCEDKQKDRPELSPYGRQALSDLRRRI</sequence>
<protein>
    <submittedName>
        <fullName evidence="1">Uncharacterized protein</fullName>
    </submittedName>
</protein>
<dbReference type="Proteomes" id="UP000298663">
    <property type="component" value="Unassembled WGS sequence"/>
</dbReference>
<dbReference type="EMBL" id="AZBU02000005">
    <property type="protein sequence ID" value="TKR75730.1"/>
    <property type="molecule type" value="Genomic_DNA"/>
</dbReference>
<comment type="caution">
    <text evidence="1">The sequence shown here is derived from an EMBL/GenBank/DDBJ whole genome shotgun (WGS) entry which is preliminary data.</text>
</comment>
<reference evidence="1 2" key="2">
    <citation type="journal article" date="2019" name="G3 (Bethesda)">
        <title>Hybrid Assembly of the Genome of the Entomopathogenic Nematode Steinernema carpocapsae Identifies the X-Chromosome.</title>
        <authorList>
            <person name="Serra L."/>
            <person name="Macchietto M."/>
            <person name="Macias-Munoz A."/>
            <person name="McGill C.J."/>
            <person name="Rodriguez I.M."/>
            <person name="Rodriguez B."/>
            <person name="Murad R."/>
            <person name="Mortazavi A."/>
        </authorList>
    </citation>
    <scope>NUCLEOTIDE SEQUENCE [LARGE SCALE GENOMIC DNA]</scope>
    <source>
        <strain evidence="1 2">ALL</strain>
    </source>
</reference>
<proteinExistence type="predicted"/>
<organism evidence="1 2">
    <name type="scientific">Steinernema carpocapsae</name>
    <name type="common">Entomopathogenic nematode</name>
    <dbReference type="NCBI Taxonomy" id="34508"/>
    <lineage>
        <taxon>Eukaryota</taxon>
        <taxon>Metazoa</taxon>
        <taxon>Ecdysozoa</taxon>
        <taxon>Nematoda</taxon>
        <taxon>Chromadorea</taxon>
        <taxon>Rhabditida</taxon>
        <taxon>Tylenchina</taxon>
        <taxon>Panagrolaimomorpha</taxon>
        <taxon>Strongyloidoidea</taxon>
        <taxon>Steinernematidae</taxon>
        <taxon>Steinernema</taxon>
    </lineage>
</organism>
<gene>
    <name evidence="1" type="ORF">L596_016981</name>
</gene>
<name>A0A4U5N0C8_STECR</name>